<evidence type="ECO:0000313" key="1">
    <source>
        <dbReference type="EMBL" id="CAE7241618.1"/>
    </source>
</evidence>
<keyword evidence="2" id="KW-1185">Reference proteome</keyword>
<organism evidence="1 2">
    <name type="scientific">Symbiodinium natans</name>
    <dbReference type="NCBI Taxonomy" id="878477"/>
    <lineage>
        <taxon>Eukaryota</taxon>
        <taxon>Sar</taxon>
        <taxon>Alveolata</taxon>
        <taxon>Dinophyceae</taxon>
        <taxon>Suessiales</taxon>
        <taxon>Symbiodiniaceae</taxon>
        <taxon>Symbiodinium</taxon>
    </lineage>
</organism>
<dbReference type="Proteomes" id="UP000604046">
    <property type="component" value="Unassembled WGS sequence"/>
</dbReference>
<gene>
    <name evidence="1" type="ORF">SNAT2548_LOCUS10945</name>
</gene>
<protein>
    <submittedName>
        <fullName evidence="1">Uncharacterized protein</fullName>
    </submittedName>
</protein>
<dbReference type="AlphaFoldDB" id="A0A812L9W7"/>
<evidence type="ECO:0000313" key="2">
    <source>
        <dbReference type="Proteomes" id="UP000604046"/>
    </source>
</evidence>
<reference evidence="1" key="1">
    <citation type="submission" date="2021-02" db="EMBL/GenBank/DDBJ databases">
        <authorList>
            <person name="Dougan E. K."/>
            <person name="Rhodes N."/>
            <person name="Thang M."/>
            <person name="Chan C."/>
        </authorList>
    </citation>
    <scope>NUCLEOTIDE SEQUENCE</scope>
</reference>
<proteinExistence type="predicted"/>
<comment type="caution">
    <text evidence="1">The sequence shown here is derived from an EMBL/GenBank/DDBJ whole genome shotgun (WGS) entry which is preliminary data.</text>
</comment>
<name>A0A812L9W7_9DINO</name>
<dbReference type="EMBL" id="CAJNDS010000946">
    <property type="protein sequence ID" value="CAE7241618.1"/>
    <property type="molecule type" value="Genomic_DNA"/>
</dbReference>
<sequence>MTPKGFQTCVGGPDFLKNSGPINRFYKETRAARNVVVAIKSRPFGIRVKGLLLEAMVWRLAAFYSFPPAGRGSAGPEELNRESFALFLLAMWELQQWRTSPAFGAELVRDLNASNPQMGKQRWKKYVSQLDAAREEIRQLAWPVMLDPYLAQQTKWRRRLEKKLPGVRTRSAAKSLATLEVLDVPLQARFQLGAFLEAADKKCKNFADDAFLGLRVWSGDSLLAVAMSQLQTGMRKLHVPCRATCRDSA</sequence>
<accession>A0A812L9W7</accession>